<keyword evidence="1" id="KW-0614">Plasmid</keyword>
<name>A0ABZ1WMN7_9ACTN</name>
<dbReference type="Proteomes" id="UP001432014">
    <property type="component" value="Plasmid unnamed1"/>
</dbReference>
<dbReference type="RefSeq" id="WP_329501483.1">
    <property type="nucleotide sequence ID" value="NZ_CP108461.1"/>
</dbReference>
<accession>A0ABZ1WMN7</accession>
<gene>
    <name evidence="1" type="ORF">OG469_41215</name>
</gene>
<organism evidence="1 2">
    <name type="scientific">Kitasatospora herbaricolor</name>
    <dbReference type="NCBI Taxonomy" id="68217"/>
    <lineage>
        <taxon>Bacteria</taxon>
        <taxon>Bacillati</taxon>
        <taxon>Actinomycetota</taxon>
        <taxon>Actinomycetes</taxon>
        <taxon>Kitasatosporales</taxon>
        <taxon>Streptomycetaceae</taxon>
        <taxon>Kitasatospora</taxon>
    </lineage>
</organism>
<proteinExistence type="predicted"/>
<sequence>MTRPLTSVERRTESRRDWYIDEERKARESRGEQGAMEFWLRVTRSQITKEIRVGRTDTWAAFALVCRLFRAAMRNRAAGDERLWGDLLRYAQDVVDRTPGA</sequence>
<evidence type="ECO:0000313" key="1">
    <source>
        <dbReference type="EMBL" id="WUS61904.1"/>
    </source>
</evidence>
<geneLocation type="plasmid" evidence="1 2">
    <name>unnamed1</name>
</geneLocation>
<evidence type="ECO:0000313" key="2">
    <source>
        <dbReference type="Proteomes" id="UP001432014"/>
    </source>
</evidence>
<reference evidence="1 2" key="1">
    <citation type="submission" date="2022-10" db="EMBL/GenBank/DDBJ databases">
        <title>The complete genomes of actinobacterial strains from the NBC collection.</title>
        <authorList>
            <person name="Joergensen T.S."/>
            <person name="Alvarez Arevalo M."/>
            <person name="Sterndorff E.B."/>
            <person name="Faurdal D."/>
            <person name="Vuksanovic O."/>
            <person name="Mourched A.-S."/>
            <person name="Charusanti P."/>
            <person name="Shaw S."/>
            <person name="Blin K."/>
            <person name="Weber T."/>
        </authorList>
    </citation>
    <scope>NUCLEOTIDE SEQUENCE [LARGE SCALE GENOMIC DNA]</scope>
    <source>
        <strain evidence="1 2">NBC_01247</strain>
        <plasmid evidence="1 2">unnamed1</plasmid>
    </source>
</reference>
<dbReference type="EMBL" id="CP108483">
    <property type="protein sequence ID" value="WUS61904.1"/>
    <property type="molecule type" value="Genomic_DNA"/>
</dbReference>
<protein>
    <submittedName>
        <fullName evidence="1">Uncharacterized protein</fullName>
    </submittedName>
</protein>
<keyword evidence="2" id="KW-1185">Reference proteome</keyword>